<evidence type="ECO:0000313" key="8">
    <source>
        <dbReference type="EMBL" id="ADK81273.1"/>
    </source>
</evidence>
<evidence type="ECO:0000256" key="4">
    <source>
        <dbReference type="ARBA" id="ARBA00023125"/>
    </source>
</evidence>
<dbReference type="HOGENOM" id="CLU_047691_4_4_12"/>
<dbReference type="InterPro" id="IPR013324">
    <property type="entry name" value="RNA_pol_sigma_r3/r4-like"/>
</dbReference>
<dbReference type="Gene3D" id="1.10.10.10">
    <property type="entry name" value="Winged helix-like DNA-binding domain superfamily/Winged helix DNA-binding domain"/>
    <property type="match status" value="1"/>
</dbReference>
<protein>
    <submittedName>
        <fullName evidence="8">RNA polymerase, sigma-24 subunit, ECF subfamily</fullName>
    </submittedName>
</protein>
<dbReference type="InterPro" id="IPR039425">
    <property type="entry name" value="RNA_pol_sigma-70-like"/>
</dbReference>
<dbReference type="Proteomes" id="UP000002318">
    <property type="component" value="Chromosome"/>
</dbReference>
<dbReference type="InterPro" id="IPR013249">
    <property type="entry name" value="RNA_pol_sigma70_r4_t2"/>
</dbReference>
<dbReference type="CDD" id="cd06171">
    <property type="entry name" value="Sigma70_r4"/>
    <property type="match status" value="1"/>
</dbReference>
<dbReference type="SUPFAM" id="SSF88946">
    <property type="entry name" value="Sigma2 domain of RNA polymerase sigma factors"/>
    <property type="match status" value="1"/>
</dbReference>
<dbReference type="NCBIfam" id="TIGR02937">
    <property type="entry name" value="sigma70-ECF"/>
    <property type="match status" value="1"/>
</dbReference>
<organism evidence="8 9">
    <name type="scientific">Sediminispirochaeta smaragdinae (strain DSM 11293 / JCM 15392 / SEBR 4228)</name>
    <name type="common">Spirochaeta smaragdinae</name>
    <dbReference type="NCBI Taxonomy" id="573413"/>
    <lineage>
        <taxon>Bacteria</taxon>
        <taxon>Pseudomonadati</taxon>
        <taxon>Spirochaetota</taxon>
        <taxon>Spirochaetia</taxon>
        <taxon>Spirochaetales</taxon>
        <taxon>Spirochaetaceae</taxon>
        <taxon>Sediminispirochaeta</taxon>
    </lineage>
</organism>
<dbReference type="GO" id="GO:0006352">
    <property type="term" value="P:DNA-templated transcription initiation"/>
    <property type="evidence" value="ECO:0007669"/>
    <property type="project" value="InterPro"/>
</dbReference>
<evidence type="ECO:0000259" key="7">
    <source>
        <dbReference type="Pfam" id="PF08281"/>
    </source>
</evidence>
<dbReference type="Pfam" id="PF04542">
    <property type="entry name" value="Sigma70_r2"/>
    <property type="match status" value="1"/>
</dbReference>
<dbReference type="OrthoDB" id="340239at2"/>
<dbReference type="eggNOG" id="COG1595">
    <property type="taxonomic scope" value="Bacteria"/>
</dbReference>
<evidence type="ECO:0000256" key="1">
    <source>
        <dbReference type="ARBA" id="ARBA00010641"/>
    </source>
</evidence>
<dbReference type="SUPFAM" id="SSF88659">
    <property type="entry name" value="Sigma3 and sigma4 domains of RNA polymerase sigma factors"/>
    <property type="match status" value="1"/>
</dbReference>
<dbReference type="InterPro" id="IPR013325">
    <property type="entry name" value="RNA_pol_sigma_r2"/>
</dbReference>
<reference evidence="8 9" key="1">
    <citation type="journal article" date="2010" name="Stand. Genomic Sci.">
        <title>Complete genome sequence of Spirochaeta smaragdinae type strain (SEBR 4228).</title>
        <authorList>
            <person name="Mavromatis K."/>
            <person name="Yasawong M."/>
            <person name="Chertkov O."/>
            <person name="Lapidus A."/>
            <person name="Lucas S."/>
            <person name="Nolan M."/>
            <person name="Del Rio T.G."/>
            <person name="Tice H."/>
            <person name="Cheng J.F."/>
            <person name="Pitluck S."/>
            <person name="Liolios K."/>
            <person name="Ivanova N."/>
            <person name="Tapia R."/>
            <person name="Han C."/>
            <person name="Bruce D."/>
            <person name="Goodwin L."/>
            <person name="Pati A."/>
            <person name="Chen A."/>
            <person name="Palaniappan K."/>
            <person name="Land M."/>
            <person name="Hauser L."/>
            <person name="Chang Y.J."/>
            <person name="Jeffries C.D."/>
            <person name="Detter J.C."/>
            <person name="Rohde M."/>
            <person name="Brambilla E."/>
            <person name="Spring S."/>
            <person name="Goker M."/>
            <person name="Sikorski J."/>
            <person name="Woyke T."/>
            <person name="Bristow J."/>
            <person name="Eisen J.A."/>
            <person name="Markowitz V."/>
            <person name="Hugenholtz P."/>
            <person name="Klenk H.P."/>
            <person name="Kyrpides N.C."/>
        </authorList>
    </citation>
    <scope>NUCLEOTIDE SEQUENCE [LARGE SCALE GENOMIC DNA]</scope>
    <source>
        <strain evidence="9">DSM 11293 / JCM 15392 / SEBR 4228</strain>
    </source>
</reference>
<keyword evidence="4" id="KW-0238">DNA-binding</keyword>
<accession>E1R387</accession>
<keyword evidence="5" id="KW-0804">Transcription</keyword>
<dbReference type="AlphaFoldDB" id="E1R387"/>
<dbReference type="EMBL" id="CP002116">
    <property type="protein sequence ID" value="ADK81273.1"/>
    <property type="molecule type" value="Genomic_DNA"/>
</dbReference>
<dbReference type="KEGG" id="ssm:Spirs_2153"/>
<dbReference type="RefSeq" id="WP_013254737.1">
    <property type="nucleotide sequence ID" value="NC_014364.1"/>
</dbReference>
<evidence type="ECO:0000256" key="5">
    <source>
        <dbReference type="ARBA" id="ARBA00023163"/>
    </source>
</evidence>
<evidence type="ECO:0000256" key="2">
    <source>
        <dbReference type="ARBA" id="ARBA00023015"/>
    </source>
</evidence>
<name>E1R387_SEDSS</name>
<dbReference type="GO" id="GO:0003677">
    <property type="term" value="F:DNA binding"/>
    <property type="evidence" value="ECO:0007669"/>
    <property type="project" value="UniProtKB-KW"/>
</dbReference>
<proteinExistence type="inferred from homology"/>
<dbReference type="InterPro" id="IPR036388">
    <property type="entry name" value="WH-like_DNA-bd_sf"/>
</dbReference>
<dbReference type="InterPro" id="IPR007627">
    <property type="entry name" value="RNA_pol_sigma70_r2"/>
</dbReference>
<dbReference type="InterPro" id="IPR014284">
    <property type="entry name" value="RNA_pol_sigma-70_dom"/>
</dbReference>
<dbReference type="Gene3D" id="1.10.1740.10">
    <property type="match status" value="1"/>
</dbReference>
<keyword evidence="2" id="KW-0805">Transcription regulation</keyword>
<evidence type="ECO:0000256" key="3">
    <source>
        <dbReference type="ARBA" id="ARBA00023082"/>
    </source>
</evidence>
<comment type="similarity">
    <text evidence="1">Belongs to the sigma-70 factor family. ECF subfamily.</text>
</comment>
<evidence type="ECO:0000313" key="9">
    <source>
        <dbReference type="Proteomes" id="UP000002318"/>
    </source>
</evidence>
<dbReference type="STRING" id="573413.Spirs_2153"/>
<dbReference type="PANTHER" id="PTHR43133:SF8">
    <property type="entry name" value="RNA POLYMERASE SIGMA FACTOR HI_1459-RELATED"/>
    <property type="match status" value="1"/>
</dbReference>
<dbReference type="Pfam" id="PF08281">
    <property type="entry name" value="Sigma70_r4_2"/>
    <property type="match status" value="1"/>
</dbReference>
<keyword evidence="9" id="KW-1185">Reference proteome</keyword>
<keyword evidence="3" id="KW-0731">Sigma factor</keyword>
<sequence>MSVPEKGGDSFRKFYTKSFSTLLKVAYHITLDMDAAEDICQEAFIRFYNRPFSFPSEDQALYWLIRVVKNLSFNYRKRKVTEYRAMDKIKQEPERIEASGEDLLIEKETVRIVQEALEQLPEKYRSVLILKEYAGLNYQEIGRVLRISEGNVKVRVHRARLQLETLIQGEDVDVR</sequence>
<evidence type="ECO:0000259" key="6">
    <source>
        <dbReference type="Pfam" id="PF04542"/>
    </source>
</evidence>
<gene>
    <name evidence="8" type="ordered locus">Spirs_2153</name>
</gene>
<feature type="domain" description="RNA polymerase sigma factor 70 region 4 type 2" evidence="7">
    <location>
        <begin position="112"/>
        <end position="163"/>
    </location>
</feature>
<feature type="domain" description="RNA polymerase sigma-70 region 2" evidence="6">
    <location>
        <begin position="20"/>
        <end position="79"/>
    </location>
</feature>
<dbReference type="PANTHER" id="PTHR43133">
    <property type="entry name" value="RNA POLYMERASE ECF-TYPE SIGMA FACTO"/>
    <property type="match status" value="1"/>
</dbReference>
<dbReference type="GO" id="GO:0016987">
    <property type="term" value="F:sigma factor activity"/>
    <property type="evidence" value="ECO:0007669"/>
    <property type="project" value="UniProtKB-KW"/>
</dbReference>